<dbReference type="SUPFAM" id="SSF52540">
    <property type="entry name" value="P-loop containing nucleoside triphosphate hydrolases"/>
    <property type="match status" value="1"/>
</dbReference>
<dbReference type="AlphaFoldDB" id="B7PN05"/>
<evidence type="ECO:0000259" key="1">
    <source>
        <dbReference type="Pfam" id="PF02463"/>
    </source>
</evidence>
<dbReference type="EMBL" id="ABJB010193181">
    <property type="status" value="NOT_ANNOTATED_CDS"/>
    <property type="molecule type" value="Genomic_DNA"/>
</dbReference>
<dbReference type="InterPro" id="IPR027417">
    <property type="entry name" value="P-loop_NTPase"/>
</dbReference>
<dbReference type="HOGENOM" id="CLU_001042_6_1_1"/>
<evidence type="ECO:0000313" key="3">
    <source>
        <dbReference type="EnsemblMetazoa" id="ISCW018502-PA"/>
    </source>
</evidence>
<dbReference type="Proteomes" id="UP000001555">
    <property type="component" value="Unassembled WGS sequence"/>
</dbReference>
<feature type="domain" description="RecF/RecN/SMC N-terminal" evidence="1">
    <location>
        <begin position="83"/>
        <end position="160"/>
    </location>
</feature>
<evidence type="ECO:0000313" key="4">
    <source>
        <dbReference type="Proteomes" id="UP000001555"/>
    </source>
</evidence>
<dbReference type="PaxDb" id="6945-B7PN05"/>
<sequence length="188" mass="21143">SEQNKYGESIEVTLKQVSLYFSDIFRKFVPRGSAVMIFTKDDEPGDSPPTSTVLIETEITWRRLTSWCHVPFCSRGPLQDLRSLSGGQKSVVALSFILALQKADPAPFYLFDEVDSHLDREQREALAQVLEELSDSSQFICSTFSPELAQKGTVFYVTHKQGASHVESVSQERALNLLQGIITRRPED</sequence>
<dbReference type="InterPro" id="IPR003395">
    <property type="entry name" value="RecF/RecN/SMC_N"/>
</dbReference>
<name>B7PN05_IXOSC</name>
<dbReference type="EMBL" id="ABJB010405964">
    <property type="status" value="NOT_ANNOTATED_CDS"/>
    <property type="molecule type" value="Genomic_DNA"/>
</dbReference>
<dbReference type="PANTHER" id="PTHR43977">
    <property type="entry name" value="STRUCTURAL MAINTENANCE OF CHROMOSOMES PROTEIN 3"/>
    <property type="match status" value="1"/>
</dbReference>
<protein>
    <submittedName>
        <fullName evidence="2 3">SMC protein, putative</fullName>
    </submittedName>
</protein>
<gene>
    <name evidence="2" type="ORF">IscW_ISCW018502</name>
</gene>
<dbReference type="EnsemblMetazoa" id="ISCW018502-RA">
    <property type="protein sequence ID" value="ISCW018502-PA"/>
    <property type="gene ID" value="ISCW018502"/>
</dbReference>
<dbReference type="VEuPathDB" id="VectorBase:ISCI018502"/>
<dbReference type="Pfam" id="PF02463">
    <property type="entry name" value="SMC_N"/>
    <property type="match status" value="1"/>
</dbReference>
<reference evidence="2 4" key="1">
    <citation type="submission" date="2008-03" db="EMBL/GenBank/DDBJ databases">
        <title>Annotation of Ixodes scapularis.</title>
        <authorList>
            <consortium name="Ixodes scapularis Genome Project Consortium"/>
            <person name="Caler E."/>
            <person name="Hannick L.I."/>
            <person name="Bidwell S."/>
            <person name="Joardar V."/>
            <person name="Thiagarajan M."/>
            <person name="Amedeo P."/>
            <person name="Galinsky K.J."/>
            <person name="Schobel S."/>
            <person name="Inman J."/>
            <person name="Hostetler J."/>
            <person name="Miller J."/>
            <person name="Hammond M."/>
            <person name="Megy K."/>
            <person name="Lawson D."/>
            <person name="Kodira C."/>
            <person name="Sutton G."/>
            <person name="Meyer J."/>
            <person name="Hill C.A."/>
            <person name="Birren B."/>
            <person name="Nene V."/>
            <person name="Collins F."/>
            <person name="Alarcon-Chaidez F."/>
            <person name="Wikel S."/>
            <person name="Strausberg R."/>
        </authorList>
    </citation>
    <scope>NUCLEOTIDE SEQUENCE [LARGE SCALE GENOMIC DNA]</scope>
    <source>
        <strain evidence="4">Wikel</strain>
        <strain evidence="2">Wikel colony</strain>
    </source>
</reference>
<dbReference type="VEuPathDB" id="VectorBase:ISCW018502"/>
<accession>B7PN05</accession>
<feature type="non-terminal residue" evidence="2">
    <location>
        <position position="1"/>
    </location>
</feature>
<dbReference type="Gene3D" id="3.40.50.300">
    <property type="entry name" value="P-loop containing nucleotide triphosphate hydrolases"/>
    <property type="match status" value="1"/>
</dbReference>
<dbReference type="STRING" id="6945.B7PN05"/>
<dbReference type="VEuPathDB" id="VectorBase:ISCP_004939"/>
<reference evidence="3" key="2">
    <citation type="submission" date="2020-05" db="UniProtKB">
        <authorList>
            <consortium name="EnsemblMetazoa"/>
        </authorList>
    </citation>
    <scope>IDENTIFICATION</scope>
    <source>
        <strain evidence="3">wikel</strain>
    </source>
</reference>
<evidence type="ECO:0000313" key="2">
    <source>
        <dbReference type="EMBL" id="EEC07977.1"/>
    </source>
</evidence>
<keyword evidence="4" id="KW-1185">Reference proteome</keyword>
<organism>
    <name type="scientific">Ixodes scapularis</name>
    <name type="common">Black-legged tick</name>
    <name type="synonym">Deer tick</name>
    <dbReference type="NCBI Taxonomy" id="6945"/>
    <lineage>
        <taxon>Eukaryota</taxon>
        <taxon>Metazoa</taxon>
        <taxon>Ecdysozoa</taxon>
        <taxon>Arthropoda</taxon>
        <taxon>Chelicerata</taxon>
        <taxon>Arachnida</taxon>
        <taxon>Acari</taxon>
        <taxon>Parasitiformes</taxon>
        <taxon>Ixodida</taxon>
        <taxon>Ixodoidea</taxon>
        <taxon>Ixodidae</taxon>
        <taxon>Ixodinae</taxon>
        <taxon>Ixodes</taxon>
    </lineage>
</organism>
<dbReference type="EMBL" id="DS749722">
    <property type="protein sequence ID" value="EEC07977.1"/>
    <property type="molecule type" value="Genomic_DNA"/>
</dbReference>
<proteinExistence type="predicted"/>
<dbReference type="OrthoDB" id="6497140at2759"/>